<gene>
    <name evidence="10" type="ORF">GAYE_PCTG50G1224</name>
</gene>
<evidence type="ECO:0000256" key="2">
    <source>
        <dbReference type="ARBA" id="ARBA00022448"/>
    </source>
</evidence>
<feature type="transmembrane region" description="Helical" evidence="7">
    <location>
        <begin position="431"/>
        <end position="459"/>
    </location>
</feature>
<dbReference type="InterPro" id="IPR020846">
    <property type="entry name" value="MFS_dom"/>
</dbReference>
<organism evidence="10 11">
    <name type="scientific">Galdieria yellowstonensis</name>
    <dbReference type="NCBI Taxonomy" id="3028027"/>
    <lineage>
        <taxon>Eukaryota</taxon>
        <taxon>Rhodophyta</taxon>
        <taxon>Bangiophyceae</taxon>
        <taxon>Galdieriales</taxon>
        <taxon>Galdieriaceae</taxon>
        <taxon>Galdieria</taxon>
    </lineage>
</organism>
<dbReference type="InterPro" id="IPR044770">
    <property type="entry name" value="MFS_spinster-like"/>
</dbReference>
<keyword evidence="3 7" id="KW-0812">Transmembrane</keyword>
<dbReference type="PANTHER" id="PTHR23505:SF9">
    <property type="entry name" value="PROTEIN, PUTATIVE-RELATED"/>
    <property type="match status" value="1"/>
</dbReference>
<keyword evidence="5 7" id="KW-0472">Membrane</keyword>
<comment type="similarity">
    <text evidence="6">Belongs to the major facilitator superfamily. Spinster (TC 2.A.1.49) family.</text>
</comment>
<dbReference type="GO" id="GO:0016020">
    <property type="term" value="C:membrane"/>
    <property type="evidence" value="ECO:0007669"/>
    <property type="project" value="UniProtKB-SubCell"/>
</dbReference>
<feature type="transmembrane region" description="Helical" evidence="7">
    <location>
        <begin position="137"/>
        <end position="160"/>
    </location>
</feature>
<dbReference type="InterPro" id="IPR011701">
    <property type="entry name" value="MFS"/>
</dbReference>
<comment type="caution">
    <text evidence="10">The sequence shown here is derived from an EMBL/GenBank/DDBJ whole genome shotgun (WGS) entry which is preliminary data.</text>
</comment>
<keyword evidence="11" id="KW-1185">Reference proteome</keyword>
<reference evidence="10 11" key="1">
    <citation type="submission" date="2022-07" db="EMBL/GenBank/DDBJ databases">
        <title>Genome-wide signatures of adaptation to extreme environments.</title>
        <authorList>
            <person name="Cho C.H."/>
            <person name="Yoon H.S."/>
        </authorList>
    </citation>
    <scope>NUCLEOTIDE SEQUENCE [LARGE SCALE GENOMIC DNA]</scope>
    <source>
        <strain evidence="10 11">108.79 E11</strain>
    </source>
</reference>
<evidence type="ECO:0000313" key="10">
    <source>
        <dbReference type="EMBL" id="KAK4523330.1"/>
    </source>
</evidence>
<evidence type="ECO:0000256" key="5">
    <source>
        <dbReference type="ARBA" id="ARBA00023136"/>
    </source>
</evidence>
<dbReference type="Gene3D" id="1.20.1250.20">
    <property type="entry name" value="MFS general substrate transporter like domains"/>
    <property type="match status" value="2"/>
</dbReference>
<dbReference type="SUPFAM" id="SSF103473">
    <property type="entry name" value="MFS general substrate transporter"/>
    <property type="match status" value="1"/>
</dbReference>
<evidence type="ECO:0000256" key="1">
    <source>
        <dbReference type="ARBA" id="ARBA00004141"/>
    </source>
</evidence>
<feature type="transmembrane region" description="Helical" evidence="7">
    <location>
        <begin position="330"/>
        <end position="352"/>
    </location>
</feature>
<feature type="transmembrane region" description="Helical" evidence="7">
    <location>
        <begin position="166"/>
        <end position="187"/>
    </location>
</feature>
<feature type="domain" description="Major facilitator superfamily (MFS) profile" evidence="9">
    <location>
        <begin position="13"/>
        <end position="526"/>
    </location>
</feature>
<feature type="transmembrane region" description="Helical" evidence="7">
    <location>
        <begin position="406"/>
        <end position="425"/>
    </location>
</feature>
<evidence type="ECO:0000259" key="9">
    <source>
        <dbReference type="PROSITE" id="PS50850"/>
    </source>
</evidence>
<dbReference type="PROSITE" id="PS50850">
    <property type="entry name" value="MFS"/>
    <property type="match status" value="1"/>
</dbReference>
<evidence type="ECO:0000256" key="4">
    <source>
        <dbReference type="ARBA" id="ARBA00022989"/>
    </source>
</evidence>
<feature type="transmembrane region" description="Helical" evidence="7">
    <location>
        <begin position="501"/>
        <end position="521"/>
    </location>
</feature>
<feature type="transmembrane region" description="Helical" evidence="7">
    <location>
        <begin position="471"/>
        <end position="495"/>
    </location>
</feature>
<feature type="transmembrane region" description="Helical" evidence="7">
    <location>
        <begin position="49"/>
        <end position="71"/>
    </location>
</feature>
<feature type="chain" id="PRO_5044024089" description="Major facilitator superfamily (MFS) profile domain-containing protein" evidence="8">
    <location>
        <begin position="26"/>
        <end position="535"/>
    </location>
</feature>
<sequence length="535" mass="60193">MESIESSTCISLAFLLFLLLDISLNLDCGVIPVYLYEISDQFKLSRWNQGVLGSLSPAGFSVSTILFSYLLRRYSPKAILIVCLFVSVIANLTFAFATSWLLLCFARFLFGAFLAVFFIYMPVWTDEFAPARFRTRWFGLFQACGPLGVILGFISSGLLIQYHLSWRVAFIIQCCVLLLCDVGLYFCPRRFIDVEQDRIYPCIVPKTPECNRFYTCSQSGDSNSRSVSLLDSKNETCMTSSIRALFWDDDKDHSHSSSFLLRTNNGYVNEETRHLLQHTGDVSLQYNNDNVEKGLDRCANDPVVEDSHSYENFGIYSFGKELCILISNKLWICCCLTLSLLFYTIEGIRYWVVLYRQEVYSDMLSNIIFVFVIVSVTAPITGVLIGSHLIDILGGYKQPEARSRSLKVVCVFGLLAFIPAWFCILKNPSNLMFFGVSLWLIIFFGAAMVAPLTGIMVSVVPYEHRSISSAVSLLISHIFGYIAAPLVTGCISQIYGIRIGFPFILFLGSFSLLFVLFALVLQTSCFSKTNSETLA</sequence>
<dbReference type="EMBL" id="JANCYU010000013">
    <property type="protein sequence ID" value="KAK4523330.1"/>
    <property type="molecule type" value="Genomic_DNA"/>
</dbReference>
<name>A0AAV9I4K3_9RHOD</name>
<proteinExistence type="inferred from homology"/>
<evidence type="ECO:0000313" key="11">
    <source>
        <dbReference type="Proteomes" id="UP001300502"/>
    </source>
</evidence>
<feature type="transmembrane region" description="Helical" evidence="7">
    <location>
        <begin position="364"/>
        <end position="385"/>
    </location>
</feature>
<feature type="transmembrane region" description="Helical" evidence="7">
    <location>
        <begin position="78"/>
        <end position="102"/>
    </location>
</feature>
<dbReference type="PANTHER" id="PTHR23505">
    <property type="entry name" value="SPINSTER"/>
    <property type="match status" value="1"/>
</dbReference>
<accession>A0AAV9I4K3</accession>
<evidence type="ECO:0000256" key="6">
    <source>
        <dbReference type="ARBA" id="ARBA00024338"/>
    </source>
</evidence>
<keyword evidence="8" id="KW-0732">Signal</keyword>
<dbReference type="GO" id="GO:0022857">
    <property type="term" value="F:transmembrane transporter activity"/>
    <property type="evidence" value="ECO:0007669"/>
    <property type="project" value="InterPro"/>
</dbReference>
<comment type="subcellular location">
    <subcellularLocation>
        <location evidence="1">Membrane</location>
        <topology evidence="1">Multi-pass membrane protein</topology>
    </subcellularLocation>
</comment>
<evidence type="ECO:0000256" key="7">
    <source>
        <dbReference type="SAM" id="Phobius"/>
    </source>
</evidence>
<feature type="transmembrane region" description="Helical" evidence="7">
    <location>
        <begin position="108"/>
        <end position="125"/>
    </location>
</feature>
<evidence type="ECO:0000256" key="3">
    <source>
        <dbReference type="ARBA" id="ARBA00022692"/>
    </source>
</evidence>
<evidence type="ECO:0000256" key="8">
    <source>
        <dbReference type="SAM" id="SignalP"/>
    </source>
</evidence>
<dbReference type="Proteomes" id="UP001300502">
    <property type="component" value="Unassembled WGS sequence"/>
</dbReference>
<keyword evidence="4 7" id="KW-1133">Transmembrane helix</keyword>
<dbReference type="Pfam" id="PF07690">
    <property type="entry name" value="MFS_1"/>
    <property type="match status" value="1"/>
</dbReference>
<dbReference type="InterPro" id="IPR036259">
    <property type="entry name" value="MFS_trans_sf"/>
</dbReference>
<dbReference type="AlphaFoldDB" id="A0AAV9I4K3"/>
<protein>
    <recommendedName>
        <fullName evidence="9">Major facilitator superfamily (MFS) profile domain-containing protein</fullName>
    </recommendedName>
</protein>
<keyword evidence="2" id="KW-0813">Transport</keyword>
<feature type="signal peptide" evidence="8">
    <location>
        <begin position="1"/>
        <end position="25"/>
    </location>
</feature>